<dbReference type="OrthoDB" id="10653528at2759"/>
<keyword evidence="3" id="KW-1185">Reference proteome</keyword>
<organism evidence="2 3">
    <name type="scientific">Plenodomus tracheiphilus IPT5</name>
    <dbReference type="NCBI Taxonomy" id="1408161"/>
    <lineage>
        <taxon>Eukaryota</taxon>
        <taxon>Fungi</taxon>
        <taxon>Dikarya</taxon>
        <taxon>Ascomycota</taxon>
        <taxon>Pezizomycotina</taxon>
        <taxon>Dothideomycetes</taxon>
        <taxon>Pleosporomycetidae</taxon>
        <taxon>Pleosporales</taxon>
        <taxon>Pleosporineae</taxon>
        <taxon>Leptosphaeriaceae</taxon>
        <taxon>Plenodomus</taxon>
    </lineage>
</organism>
<sequence>MSFWAPDSSPPKRLVPFTAKLHHPSTPPQSVPSSQNAQKAKKYTNITPPKSPRQQRCDEGDGGGGGPLSWKYKRYFPLYDETRMPRMAKEMNREYTYRMALEKEQARLLALEKTKRGGGDDEEIQLKANEYRLAPLKWQGEVSQEVMIFKEPPKLDEDGRRVHAQQQVEVSRRVQRQIDDYSRAVRLQARKAMEDISRRQSEADRRKTEEVEKQRLGEAEVRRREQVATAEKEEQLKRELEIECRLHKNDDGEPLTMEEYVKLNPLRAVFKEEGNTAECRPPLETQAETGESAS</sequence>
<dbReference type="AlphaFoldDB" id="A0A6A7B1J6"/>
<dbReference type="Proteomes" id="UP000799423">
    <property type="component" value="Unassembled WGS sequence"/>
</dbReference>
<evidence type="ECO:0000256" key="1">
    <source>
        <dbReference type="SAM" id="MobiDB-lite"/>
    </source>
</evidence>
<proteinExistence type="predicted"/>
<feature type="region of interest" description="Disordered" evidence="1">
    <location>
        <begin position="1"/>
        <end position="69"/>
    </location>
</feature>
<evidence type="ECO:0000313" key="3">
    <source>
        <dbReference type="Proteomes" id="UP000799423"/>
    </source>
</evidence>
<protein>
    <submittedName>
        <fullName evidence="2">Uncharacterized protein</fullName>
    </submittedName>
</protein>
<evidence type="ECO:0000313" key="2">
    <source>
        <dbReference type="EMBL" id="KAF2849360.1"/>
    </source>
</evidence>
<feature type="region of interest" description="Disordered" evidence="1">
    <location>
        <begin position="192"/>
        <end position="234"/>
    </location>
</feature>
<name>A0A6A7B1J6_9PLEO</name>
<feature type="region of interest" description="Disordered" evidence="1">
    <location>
        <begin position="273"/>
        <end position="294"/>
    </location>
</feature>
<dbReference type="EMBL" id="MU006312">
    <property type="protein sequence ID" value="KAF2849360.1"/>
    <property type="molecule type" value="Genomic_DNA"/>
</dbReference>
<gene>
    <name evidence="2" type="ORF">T440DRAFT_508833</name>
</gene>
<feature type="compositionally biased region" description="Polar residues" evidence="1">
    <location>
        <begin position="44"/>
        <end position="54"/>
    </location>
</feature>
<accession>A0A6A7B1J6</accession>
<reference evidence="2" key="1">
    <citation type="submission" date="2020-01" db="EMBL/GenBank/DDBJ databases">
        <authorList>
            <consortium name="DOE Joint Genome Institute"/>
            <person name="Haridas S."/>
            <person name="Albert R."/>
            <person name="Binder M."/>
            <person name="Bloem J."/>
            <person name="Labutti K."/>
            <person name="Salamov A."/>
            <person name="Andreopoulos B."/>
            <person name="Baker S.E."/>
            <person name="Barry K."/>
            <person name="Bills G."/>
            <person name="Bluhm B.H."/>
            <person name="Cannon C."/>
            <person name="Castanera R."/>
            <person name="Culley D.E."/>
            <person name="Daum C."/>
            <person name="Ezra D."/>
            <person name="Gonzalez J.B."/>
            <person name="Henrissat B."/>
            <person name="Kuo A."/>
            <person name="Liang C."/>
            <person name="Lipzen A."/>
            <person name="Lutzoni F."/>
            <person name="Magnuson J."/>
            <person name="Mondo S."/>
            <person name="Nolan M."/>
            <person name="Ohm R."/>
            <person name="Pangilinan J."/>
            <person name="Park H.-J."/>
            <person name="Ramirez L."/>
            <person name="Alfaro M."/>
            <person name="Sun H."/>
            <person name="Tritt A."/>
            <person name="Yoshinaga Y."/>
            <person name="Zwiers L.-H."/>
            <person name="Turgeon B.G."/>
            <person name="Goodwin S.B."/>
            <person name="Spatafora J.W."/>
            <person name="Crous P.W."/>
            <person name="Grigoriev I.V."/>
        </authorList>
    </citation>
    <scope>NUCLEOTIDE SEQUENCE</scope>
    <source>
        <strain evidence="2">IPT5</strain>
    </source>
</reference>